<proteinExistence type="predicted"/>
<accession>A0ABY8NXC0</accession>
<dbReference type="Proteomes" id="UP001177592">
    <property type="component" value="Plasmid paNv_CAN12"/>
</dbReference>
<sequence length="168" mass="19520">MKQIKFYLTDEQYLQAEVMAKSKGFKSINQMAKEKTLQLDNVKTSFEVSKEQKVTRTTVSLYEYESTALESYAKANGTSLSREMALRLRQTLFPKHPCLYPFEIEELRKMNSEAKRIGRNIAYVIKGGRYCTVNDPEFRQDIRQLMAIMSDLVSQVESLRDHALNRFG</sequence>
<gene>
    <name evidence="1" type="ORF">QE258_27120</name>
</gene>
<evidence type="ECO:0000313" key="1">
    <source>
        <dbReference type="EMBL" id="WGM09031.1"/>
    </source>
</evidence>
<dbReference type="EMBL" id="CP123535">
    <property type="protein sequence ID" value="WGM09031.1"/>
    <property type="molecule type" value="Genomic_DNA"/>
</dbReference>
<evidence type="ECO:0000313" key="2">
    <source>
        <dbReference type="Proteomes" id="UP001177592"/>
    </source>
</evidence>
<name>A0ABY8NXC0_9GAMM</name>
<dbReference type="RefSeq" id="WP_280632676.1">
    <property type="nucleotide sequence ID" value="NZ_CP123535.1"/>
</dbReference>
<organism evidence="1 2">
    <name type="scientific">Arsenophonus nasoniae</name>
    <name type="common">son-killer infecting Nasonia vitripennis</name>
    <dbReference type="NCBI Taxonomy" id="638"/>
    <lineage>
        <taxon>Bacteria</taxon>
        <taxon>Pseudomonadati</taxon>
        <taxon>Pseudomonadota</taxon>
        <taxon>Gammaproteobacteria</taxon>
        <taxon>Enterobacterales</taxon>
        <taxon>Morganellaceae</taxon>
        <taxon>Arsenophonus</taxon>
    </lineage>
</organism>
<keyword evidence="1" id="KW-0614">Plasmid</keyword>
<protein>
    <submittedName>
        <fullName evidence="1">Uncharacterized protein</fullName>
    </submittedName>
</protein>
<reference evidence="1" key="1">
    <citation type="submission" date="2023-04" db="EMBL/GenBank/DDBJ databases">
        <title>Genome dynamics across the evolutionary transition to endosymbiosis.</title>
        <authorList>
            <person name="Siozios S."/>
            <person name="Nadal-Jimenez P."/>
            <person name="Azagi T."/>
            <person name="Sprong H."/>
            <person name="Frost C.L."/>
            <person name="Parratt S.R."/>
            <person name="Taylor G."/>
            <person name="Brettell L."/>
            <person name="Lew K.C."/>
            <person name="Croft L."/>
            <person name="King K.C."/>
            <person name="Brockhurst M.A."/>
            <person name="Hypsa V."/>
            <person name="Novakova E."/>
            <person name="Darby A.C."/>
            <person name="Hurst G.D.D."/>
        </authorList>
    </citation>
    <scope>NUCLEOTIDE SEQUENCE</scope>
    <source>
        <strain evidence="1">ANv_CAN</strain>
        <plasmid evidence="1">paNv_CAN12</plasmid>
    </source>
</reference>
<keyword evidence="2" id="KW-1185">Reference proteome</keyword>
<geneLocation type="plasmid" evidence="1 2">
    <name>paNv_CAN12</name>
</geneLocation>